<protein>
    <submittedName>
        <fullName evidence="5">Response regulator transcription factor</fullName>
    </submittedName>
</protein>
<sequence length="262" mass="28667">MTETHPTKTWTCVVAEDEALLRQALVAELKRAWPALQVLAECEDGASAVEALAEHQPDVAFLDIRMPGLTGLEVAQVAAEASPRTQIVFVTAYDQYAIDAFERGAIDYLLKPVKPERLAATVERLQARDALPDAASLAALLDKLGALPKQAGAVEPLTWLTASAGRETKLILIDDVAYFRADQKYTTVVTADGEALLRSSLRELLPRLDGTLFKQIHRSTIVNLKAIAGIVRDDSGRGTVRLKQRPETLIVSQPFMALFKHM</sequence>
<dbReference type="AlphaFoldDB" id="A0A7G9QWF4"/>
<dbReference type="SMART" id="SM00850">
    <property type="entry name" value="LytTR"/>
    <property type="match status" value="1"/>
</dbReference>
<dbReference type="Proteomes" id="UP000515977">
    <property type="component" value="Chromosome"/>
</dbReference>
<evidence type="ECO:0000256" key="1">
    <source>
        <dbReference type="ARBA" id="ARBA00023012"/>
    </source>
</evidence>
<reference evidence="5 6" key="1">
    <citation type="submission" date="2020-08" db="EMBL/GenBank/DDBJ databases">
        <title>Genome sequence of Thermomonas brevis KACC 16975T.</title>
        <authorList>
            <person name="Hyun D.-W."/>
            <person name="Bae J.-W."/>
        </authorList>
    </citation>
    <scope>NUCLEOTIDE SEQUENCE [LARGE SCALE GENOMIC DNA]</scope>
    <source>
        <strain evidence="5 6">KACC 16975</strain>
    </source>
</reference>
<dbReference type="PROSITE" id="PS50930">
    <property type="entry name" value="HTH_LYTTR"/>
    <property type="match status" value="1"/>
</dbReference>
<evidence type="ECO:0000313" key="6">
    <source>
        <dbReference type="Proteomes" id="UP000515977"/>
    </source>
</evidence>
<keyword evidence="2" id="KW-0597">Phosphoprotein</keyword>
<dbReference type="GO" id="GO:0003677">
    <property type="term" value="F:DNA binding"/>
    <property type="evidence" value="ECO:0007669"/>
    <property type="project" value="InterPro"/>
</dbReference>
<evidence type="ECO:0000256" key="2">
    <source>
        <dbReference type="PROSITE-ProRule" id="PRU00169"/>
    </source>
</evidence>
<proteinExistence type="predicted"/>
<dbReference type="RefSeq" id="WP_187571423.1">
    <property type="nucleotide sequence ID" value="NZ_CP060711.1"/>
</dbReference>
<dbReference type="EMBL" id="CP060711">
    <property type="protein sequence ID" value="QNN47679.1"/>
    <property type="molecule type" value="Genomic_DNA"/>
</dbReference>
<organism evidence="5 6">
    <name type="scientific">Thermomonas brevis</name>
    <dbReference type="NCBI Taxonomy" id="215691"/>
    <lineage>
        <taxon>Bacteria</taxon>
        <taxon>Pseudomonadati</taxon>
        <taxon>Pseudomonadota</taxon>
        <taxon>Gammaproteobacteria</taxon>
        <taxon>Lysobacterales</taxon>
        <taxon>Lysobacteraceae</taxon>
        <taxon>Thermomonas</taxon>
    </lineage>
</organism>
<dbReference type="GO" id="GO:0000156">
    <property type="term" value="F:phosphorelay response regulator activity"/>
    <property type="evidence" value="ECO:0007669"/>
    <property type="project" value="InterPro"/>
</dbReference>
<name>A0A7G9QWF4_9GAMM</name>
<dbReference type="InterPro" id="IPR007492">
    <property type="entry name" value="LytTR_DNA-bd_dom"/>
</dbReference>
<dbReference type="SMART" id="SM00448">
    <property type="entry name" value="REC"/>
    <property type="match status" value="1"/>
</dbReference>
<gene>
    <name evidence="5" type="ORF">H9L17_05975</name>
</gene>
<dbReference type="Pfam" id="PF04397">
    <property type="entry name" value="LytTR"/>
    <property type="match status" value="1"/>
</dbReference>
<evidence type="ECO:0000259" key="4">
    <source>
        <dbReference type="PROSITE" id="PS50930"/>
    </source>
</evidence>
<dbReference type="Gene3D" id="3.40.50.2300">
    <property type="match status" value="1"/>
</dbReference>
<dbReference type="PANTHER" id="PTHR37299:SF1">
    <property type="entry name" value="STAGE 0 SPORULATION PROTEIN A HOMOLOG"/>
    <property type="match status" value="1"/>
</dbReference>
<feature type="domain" description="HTH LytTR-type" evidence="4">
    <location>
        <begin position="160"/>
        <end position="262"/>
    </location>
</feature>
<keyword evidence="6" id="KW-1185">Reference proteome</keyword>
<dbReference type="SUPFAM" id="SSF52172">
    <property type="entry name" value="CheY-like"/>
    <property type="match status" value="1"/>
</dbReference>
<dbReference type="InterPro" id="IPR011006">
    <property type="entry name" value="CheY-like_superfamily"/>
</dbReference>
<dbReference type="KEGG" id="tbv:H9L17_05975"/>
<dbReference type="InterPro" id="IPR046947">
    <property type="entry name" value="LytR-like"/>
</dbReference>
<feature type="modified residue" description="4-aspartylphosphate" evidence="2">
    <location>
        <position position="63"/>
    </location>
</feature>
<keyword evidence="1" id="KW-0902">Two-component regulatory system</keyword>
<dbReference type="Gene3D" id="2.40.50.1020">
    <property type="entry name" value="LytTr DNA-binding domain"/>
    <property type="match status" value="1"/>
</dbReference>
<evidence type="ECO:0000259" key="3">
    <source>
        <dbReference type="PROSITE" id="PS50110"/>
    </source>
</evidence>
<dbReference type="Pfam" id="PF00072">
    <property type="entry name" value="Response_reg"/>
    <property type="match status" value="1"/>
</dbReference>
<dbReference type="InterPro" id="IPR001789">
    <property type="entry name" value="Sig_transdc_resp-reg_receiver"/>
</dbReference>
<dbReference type="PANTHER" id="PTHR37299">
    <property type="entry name" value="TRANSCRIPTIONAL REGULATOR-RELATED"/>
    <property type="match status" value="1"/>
</dbReference>
<accession>A0A7G9QWF4</accession>
<evidence type="ECO:0000313" key="5">
    <source>
        <dbReference type="EMBL" id="QNN47679.1"/>
    </source>
</evidence>
<feature type="domain" description="Response regulatory" evidence="3">
    <location>
        <begin position="11"/>
        <end position="126"/>
    </location>
</feature>
<dbReference type="PROSITE" id="PS50110">
    <property type="entry name" value="RESPONSE_REGULATORY"/>
    <property type="match status" value="1"/>
</dbReference>